<comment type="subcellular location">
    <subcellularLocation>
        <location evidence="1">Mitochondrion inner membrane</location>
        <topology evidence="1">Multi-pass membrane protein</topology>
    </subcellularLocation>
</comment>
<dbReference type="Pfam" id="PF00153">
    <property type="entry name" value="Mito_carr"/>
    <property type="match status" value="3"/>
</dbReference>
<keyword evidence="5" id="KW-0677">Repeat</keyword>
<evidence type="ECO:0000256" key="1">
    <source>
        <dbReference type="ARBA" id="ARBA00004448"/>
    </source>
</evidence>
<feature type="transmembrane region" description="Helical" evidence="11">
    <location>
        <begin position="200"/>
        <end position="222"/>
    </location>
</feature>
<dbReference type="GO" id="GO:0055085">
    <property type="term" value="P:transmembrane transport"/>
    <property type="evidence" value="ECO:0007669"/>
    <property type="project" value="InterPro"/>
</dbReference>
<dbReference type="GO" id="GO:0005743">
    <property type="term" value="C:mitochondrial inner membrane"/>
    <property type="evidence" value="ECO:0007669"/>
    <property type="project" value="UniProtKB-SubCell"/>
</dbReference>
<dbReference type="PRINTS" id="PR00928">
    <property type="entry name" value="GRAVESDC"/>
</dbReference>
<proteinExistence type="inferred from homology"/>
<dbReference type="SUPFAM" id="SSF103506">
    <property type="entry name" value="Mitochondrial carrier"/>
    <property type="match status" value="1"/>
</dbReference>
<dbReference type="PROSITE" id="PS50920">
    <property type="entry name" value="SOLCAR"/>
    <property type="match status" value="3"/>
</dbReference>
<keyword evidence="4 9" id="KW-0812">Transmembrane</keyword>
<keyword evidence="7" id="KW-0496">Mitochondrion</keyword>
<accession>A0A2B4RV20</accession>
<dbReference type="InterPro" id="IPR002067">
    <property type="entry name" value="MCP"/>
</dbReference>
<dbReference type="PRINTS" id="PR00926">
    <property type="entry name" value="MITOCARRIER"/>
</dbReference>
<keyword evidence="11" id="KW-1133">Transmembrane helix</keyword>
<feature type="transmembrane region" description="Helical" evidence="11">
    <location>
        <begin position="310"/>
        <end position="331"/>
    </location>
</feature>
<feature type="transmembrane region" description="Helical" evidence="11">
    <location>
        <begin position="242"/>
        <end position="262"/>
    </location>
</feature>
<sequence>MVKAQDKEPILNGDVEQHGQITQGEWYLKSHRRNAYDRPSQDANIEFKEVIGSLSAGAVAGAIAKTTIAPLDRTKIIFQTSKKQFSVKGAVKVLRHTYVEHGLHGLFRGNSATMARIIPYASLQFTVHEQFKRLLRQGKKKGPLPPVRRFIAGSLAGITAAFFTYPLDMIRARLAITSRDRYAGLLNTITSIYREEGLSVYYRGLLPTLMGIVPYAGISFFTYESLKKLYSDVFLENKLNPLHRLLFGACAGLFGQSATYPLDIIRRRMQTDGITGPSRPEYQRMWSTAKYVYTTEGLKRGLYKGLSMNWINGPIAVGMSFTTFDLLYGYIQRHYIYTMTG</sequence>
<comment type="similarity">
    <text evidence="2 10">Belongs to the mitochondrial carrier (TC 2.A.29) family.</text>
</comment>
<dbReference type="Proteomes" id="UP000225706">
    <property type="component" value="Unassembled WGS sequence"/>
</dbReference>
<evidence type="ECO:0000256" key="5">
    <source>
        <dbReference type="ARBA" id="ARBA00022737"/>
    </source>
</evidence>
<evidence type="ECO:0000256" key="4">
    <source>
        <dbReference type="ARBA" id="ARBA00022692"/>
    </source>
</evidence>
<evidence type="ECO:0000313" key="12">
    <source>
        <dbReference type="EMBL" id="PFX20187.1"/>
    </source>
</evidence>
<keyword evidence="6" id="KW-0999">Mitochondrion inner membrane</keyword>
<evidence type="ECO:0000256" key="2">
    <source>
        <dbReference type="ARBA" id="ARBA00006375"/>
    </source>
</evidence>
<dbReference type="OrthoDB" id="270584at2759"/>
<evidence type="ECO:0000256" key="9">
    <source>
        <dbReference type="PROSITE-ProRule" id="PRU00282"/>
    </source>
</evidence>
<dbReference type="InterPro" id="IPR002167">
    <property type="entry name" value="GDC-like"/>
</dbReference>
<reference evidence="13" key="1">
    <citation type="journal article" date="2017" name="bioRxiv">
        <title>Comparative analysis of the genomes of Stylophora pistillata and Acropora digitifera provides evidence for extensive differences between species of corals.</title>
        <authorList>
            <person name="Voolstra C.R."/>
            <person name="Li Y."/>
            <person name="Liew Y.J."/>
            <person name="Baumgarten S."/>
            <person name="Zoccola D."/>
            <person name="Flot J.-F."/>
            <person name="Tambutte S."/>
            <person name="Allemand D."/>
            <person name="Aranda M."/>
        </authorList>
    </citation>
    <scope>NUCLEOTIDE SEQUENCE [LARGE SCALE GENOMIC DNA]</scope>
</reference>
<organism evidence="12 13">
    <name type="scientific">Stylophora pistillata</name>
    <name type="common">Smooth cauliflower coral</name>
    <dbReference type="NCBI Taxonomy" id="50429"/>
    <lineage>
        <taxon>Eukaryota</taxon>
        <taxon>Metazoa</taxon>
        <taxon>Cnidaria</taxon>
        <taxon>Anthozoa</taxon>
        <taxon>Hexacorallia</taxon>
        <taxon>Scleractinia</taxon>
        <taxon>Astrocoeniina</taxon>
        <taxon>Pocilloporidae</taxon>
        <taxon>Stylophora</taxon>
    </lineage>
</organism>
<gene>
    <name evidence="12" type="primary">slc25a42</name>
    <name evidence="12" type="ORF">AWC38_SpisGene15371</name>
</gene>
<dbReference type="Gene3D" id="1.50.40.10">
    <property type="entry name" value="Mitochondrial carrier domain"/>
    <property type="match status" value="1"/>
</dbReference>
<evidence type="ECO:0000256" key="7">
    <source>
        <dbReference type="ARBA" id="ARBA00023128"/>
    </source>
</evidence>
<evidence type="ECO:0000256" key="6">
    <source>
        <dbReference type="ARBA" id="ARBA00022792"/>
    </source>
</evidence>
<dbReference type="AlphaFoldDB" id="A0A2B4RV20"/>
<dbReference type="EMBL" id="LSMT01000327">
    <property type="protein sequence ID" value="PFX20187.1"/>
    <property type="molecule type" value="Genomic_DNA"/>
</dbReference>
<protein>
    <submittedName>
        <fullName evidence="12">Mitochondrial coenzyme A transporter SLC25A42</fullName>
    </submittedName>
</protein>
<feature type="repeat" description="Solcar" evidence="9">
    <location>
        <begin position="239"/>
        <end position="330"/>
    </location>
</feature>
<feature type="transmembrane region" description="Helical" evidence="11">
    <location>
        <begin position="150"/>
        <end position="167"/>
    </location>
</feature>
<dbReference type="InterPro" id="IPR023395">
    <property type="entry name" value="MCP_dom_sf"/>
</dbReference>
<feature type="repeat" description="Solcar" evidence="9">
    <location>
        <begin position="48"/>
        <end position="134"/>
    </location>
</feature>
<comment type="caution">
    <text evidence="12">The sequence shown here is derived from an EMBL/GenBank/DDBJ whole genome shotgun (WGS) entry which is preliminary data.</text>
</comment>
<dbReference type="STRING" id="50429.A0A2B4RV20"/>
<feature type="repeat" description="Solcar" evidence="9">
    <location>
        <begin position="144"/>
        <end position="229"/>
    </location>
</feature>
<evidence type="ECO:0000256" key="8">
    <source>
        <dbReference type="ARBA" id="ARBA00023136"/>
    </source>
</evidence>
<dbReference type="InterPro" id="IPR018108">
    <property type="entry name" value="MCP_transmembrane"/>
</dbReference>
<dbReference type="PANTHER" id="PTHR24089">
    <property type="entry name" value="SOLUTE CARRIER FAMILY 25"/>
    <property type="match status" value="1"/>
</dbReference>
<keyword evidence="3 10" id="KW-0813">Transport</keyword>
<evidence type="ECO:0000256" key="10">
    <source>
        <dbReference type="RuleBase" id="RU000488"/>
    </source>
</evidence>
<keyword evidence="8 9" id="KW-0472">Membrane</keyword>
<name>A0A2B4RV20_STYPI</name>
<evidence type="ECO:0000256" key="11">
    <source>
        <dbReference type="SAM" id="Phobius"/>
    </source>
</evidence>
<evidence type="ECO:0000313" key="13">
    <source>
        <dbReference type="Proteomes" id="UP000225706"/>
    </source>
</evidence>
<evidence type="ECO:0000256" key="3">
    <source>
        <dbReference type="ARBA" id="ARBA00022448"/>
    </source>
</evidence>
<keyword evidence="13" id="KW-1185">Reference proteome</keyword>